<sequence>MSQLITIRLEQLRFFAYHGLYEAEKKTGNEFEMNLAVTFTREDGIITHLADTLDYAAIYELVKAEMQRPRELLETFLTELAVLLHEQFPAIIHVSMSLYKLTVPIANFAGRVGVELEKSY</sequence>
<reference evidence="9 10" key="1">
    <citation type="submission" date="2016-05" db="EMBL/GenBank/DDBJ databases">
        <title>Niabella ginsenosidivorans BS26 whole genome sequencing.</title>
        <authorList>
            <person name="Im W.T."/>
            <person name="Siddiqi M.Z."/>
        </authorList>
    </citation>
    <scope>NUCLEOTIDE SEQUENCE [LARGE SCALE GENOMIC DNA]</scope>
    <source>
        <strain evidence="9 10">BS26</strain>
    </source>
</reference>
<dbReference type="Pfam" id="PF02152">
    <property type="entry name" value="FolB"/>
    <property type="match status" value="1"/>
</dbReference>
<keyword evidence="6" id="KW-0456">Lyase</keyword>
<dbReference type="Proteomes" id="UP000077667">
    <property type="component" value="Chromosome"/>
</dbReference>
<comment type="catalytic activity">
    <reaction evidence="1">
        <text>7,8-dihydroneopterin = 6-hydroxymethyl-7,8-dihydropterin + glycolaldehyde</text>
        <dbReference type="Rhea" id="RHEA:10540"/>
        <dbReference type="ChEBI" id="CHEBI:17001"/>
        <dbReference type="ChEBI" id="CHEBI:17071"/>
        <dbReference type="ChEBI" id="CHEBI:44841"/>
        <dbReference type="EC" id="4.1.2.25"/>
    </reaction>
</comment>
<evidence type="ECO:0000256" key="4">
    <source>
        <dbReference type="ARBA" id="ARBA00013043"/>
    </source>
</evidence>
<evidence type="ECO:0000256" key="7">
    <source>
        <dbReference type="ARBA" id="ARBA00032903"/>
    </source>
</evidence>
<dbReference type="PANTHER" id="PTHR42844:SF1">
    <property type="entry name" value="DIHYDRONEOPTERIN ALDOLASE 1-RELATED"/>
    <property type="match status" value="1"/>
</dbReference>
<dbReference type="EMBL" id="CP015772">
    <property type="protein sequence ID" value="ANH81404.1"/>
    <property type="molecule type" value="Genomic_DNA"/>
</dbReference>
<dbReference type="GO" id="GO:0005737">
    <property type="term" value="C:cytoplasm"/>
    <property type="evidence" value="ECO:0007669"/>
    <property type="project" value="TreeGrafter"/>
</dbReference>
<evidence type="ECO:0000256" key="3">
    <source>
        <dbReference type="ARBA" id="ARBA00005708"/>
    </source>
</evidence>
<dbReference type="EC" id="4.1.2.25" evidence="4"/>
<comment type="similarity">
    <text evidence="3">Belongs to the DHNA family.</text>
</comment>
<dbReference type="KEGG" id="nia:A8C56_10775"/>
<dbReference type="NCBIfam" id="TIGR00526">
    <property type="entry name" value="folB_dom"/>
    <property type="match status" value="1"/>
</dbReference>
<dbReference type="GO" id="GO:0046656">
    <property type="term" value="P:folic acid biosynthetic process"/>
    <property type="evidence" value="ECO:0007669"/>
    <property type="project" value="UniProtKB-KW"/>
</dbReference>
<evidence type="ECO:0000313" key="10">
    <source>
        <dbReference type="Proteomes" id="UP000077667"/>
    </source>
</evidence>
<protein>
    <recommendedName>
        <fullName evidence="4">dihydroneopterin aldolase</fullName>
        <ecNumber evidence="4">4.1.2.25</ecNumber>
    </recommendedName>
    <alternativeName>
        <fullName evidence="7">7,8-dihydroneopterin aldolase</fullName>
    </alternativeName>
</protein>
<dbReference type="RefSeq" id="WP_067755642.1">
    <property type="nucleotide sequence ID" value="NZ_CP015772.1"/>
</dbReference>
<keyword evidence="5" id="KW-0289">Folate biosynthesis</keyword>
<organism evidence="9 10">
    <name type="scientific">Niabella ginsenosidivorans</name>
    <dbReference type="NCBI Taxonomy" id="1176587"/>
    <lineage>
        <taxon>Bacteria</taxon>
        <taxon>Pseudomonadati</taxon>
        <taxon>Bacteroidota</taxon>
        <taxon>Chitinophagia</taxon>
        <taxon>Chitinophagales</taxon>
        <taxon>Chitinophagaceae</taxon>
        <taxon>Niabella</taxon>
    </lineage>
</organism>
<keyword evidence="10" id="KW-1185">Reference proteome</keyword>
<dbReference type="STRING" id="1176587.A8C56_10775"/>
<dbReference type="Gene3D" id="3.30.1130.10">
    <property type="match status" value="1"/>
</dbReference>
<dbReference type="GO" id="GO:0004150">
    <property type="term" value="F:dihydroneopterin aldolase activity"/>
    <property type="evidence" value="ECO:0007669"/>
    <property type="project" value="UniProtKB-EC"/>
</dbReference>
<dbReference type="AlphaFoldDB" id="A0A1A9I4A5"/>
<name>A0A1A9I4A5_9BACT</name>
<dbReference type="InterPro" id="IPR043133">
    <property type="entry name" value="GTP-CH-I_C/QueF"/>
</dbReference>
<evidence type="ECO:0000256" key="5">
    <source>
        <dbReference type="ARBA" id="ARBA00022909"/>
    </source>
</evidence>
<dbReference type="InterPro" id="IPR006156">
    <property type="entry name" value="Dihydroneopterin_aldolase"/>
</dbReference>
<dbReference type="InterPro" id="IPR006157">
    <property type="entry name" value="FolB_dom"/>
</dbReference>
<evidence type="ECO:0000259" key="8">
    <source>
        <dbReference type="SMART" id="SM00905"/>
    </source>
</evidence>
<accession>A0A1A9I4A5</accession>
<gene>
    <name evidence="9" type="ORF">A8C56_10775</name>
</gene>
<proteinExistence type="inferred from homology"/>
<dbReference type="SUPFAM" id="SSF55620">
    <property type="entry name" value="Tetrahydrobiopterin biosynthesis enzymes-like"/>
    <property type="match status" value="1"/>
</dbReference>
<evidence type="ECO:0000313" key="9">
    <source>
        <dbReference type="EMBL" id="ANH81404.1"/>
    </source>
</evidence>
<dbReference type="OrthoDB" id="9803748at2"/>
<comment type="pathway">
    <text evidence="2">Cofactor biosynthesis; tetrahydrofolate biosynthesis; 2-amino-4-hydroxy-6-hydroxymethyl-7,8-dihydropteridine diphosphate from 7,8-dihydroneopterin triphosphate: step 3/4.</text>
</comment>
<dbReference type="PANTHER" id="PTHR42844">
    <property type="entry name" value="DIHYDRONEOPTERIN ALDOLASE 1-RELATED"/>
    <property type="match status" value="1"/>
</dbReference>
<evidence type="ECO:0000256" key="6">
    <source>
        <dbReference type="ARBA" id="ARBA00023239"/>
    </source>
</evidence>
<dbReference type="SMART" id="SM00905">
    <property type="entry name" value="FolB"/>
    <property type="match status" value="1"/>
</dbReference>
<feature type="domain" description="Dihydroneopterin aldolase/epimerase" evidence="8">
    <location>
        <begin position="7"/>
        <end position="118"/>
    </location>
</feature>
<evidence type="ECO:0000256" key="1">
    <source>
        <dbReference type="ARBA" id="ARBA00001353"/>
    </source>
</evidence>
<evidence type="ECO:0000256" key="2">
    <source>
        <dbReference type="ARBA" id="ARBA00005013"/>
    </source>
</evidence>